<dbReference type="OrthoDB" id="9803749at2"/>
<dbReference type="InterPro" id="IPR036249">
    <property type="entry name" value="Thioredoxin-like_sf"/>
</dbReference>
<gene>
    <name evidence="3" type="ordered locus">TREAZ_2511</name>
</gene>
<dbReference type="EMBL" id="CP001841">
    <property type="protein sequence ID" value="AEF81332.1"/>
    <property type="molecule type" value="Genomic_DNA"/>
</dbReference>
<dbReference type="InterPro" id="IPR006660">
    <property type="entry name" value="Arsenate_reductase-like"/>
</dbReference>
<proteinExistence type="inferred from homology"/>
<protein>
    <submittedName>
        <fullName evidence="3">ArsC family protein</fullName>
    </submittedName>
</protein>
<sequence>MIQIFGTKKCRSTQKALRFFKDRGIETQFRDMGIKPPSPGELDDMAAALGGCDTLLDLESPAAKEKGLAYMDYNSREELLLNAGLYKTPLVRAGKGKAAAGLDENAWKTFN</sequence>
<dbReference type="Gene3D" id="3.40.30.10">
    <property type="entry name" value="Glutaredoxin"/>
    <property type="match status" value="1"/>
</dbReference>
<reference evidence="4" key="1">
    <citation type="submission" date="2009-12" db="EMBL/GenBank/DDBJ databases">
        <title>Complete sequence of Treponema azotonutricium strain ZAS-9.</title>
        <authorList>
            <person name="Tetu S.G."/>
            <person name="Matson E."/>
            <person name="Ren Q."/>
            <person name="Seshadri R."/>
            <person name="Elbourne L."/>
            <person name="Hassan K.A."/>
            <person name="Durkin A."/>
            <person name="Radune D."/>
            <person name="Mohamoud Y."/>
            <person name="Shay R."/>
            <person name="Jin S."/>
            <person name="Zhang X."/>
            <person name="Lucey K."/>
            <person name="Ballor N.R."/>
            <person name="Ottesen E."/>
            <person name="Rosenthal R."/>
            <person name="Allen A."/>
            <person name="Leadbetter J.R."/>
            <person name="Paulsen I.T."/>
        </authorList>
    </citation>
    <scope>NUCLEOTIDE SEQUENCE [LARGE SCALE GENOMIC DNA]</scope>
    <source>
        <strain evidence="4">ATCC BAA-888 / DSM 13862 / ZAS-9</strain>
    </source>
</reference>
<dbReference type="STRING" id="545695.TREAZ_2511"/>
<accession>F5YF54</accession>
<dbReference type="eggNOG" id="COG1393">
    <property type="taxonomic scope" value="Bacteria"/>
</dbReference>
<dbReference type="AlphaFoldDB" id="F5YF54"/>
<dbReference type="RefSeq" id="WP_015713013.1">
    <property type="nucleotide sequence ID" value="NC_015577.1"/>
</dbReference>
<dbReference type="PANTHER" id="PTHR30041:SF8">
    <property type="entry name" value="PROTEIN YFFB"/>
    <property type="match status" value="1"/>
</dbReference>
<keyword evidence="4" id="KW-1185">Reference proteome</keyword>
<name>F5YF54_LEAAZ</name>
<dbReference type="PROSITE" id="PS51353">
    <property type="entry name" value="ARSC"/>
    <property type="match status" value="1"/>
</dbReference>
<evidence type="ECO:0000256" key="2">
    <source>
        <dbReference type="PROSITE-ProRule" id="PRU01282"/>
    </source>
</evidence>
<dbReference type="KEGG" id="taz:TREAZ_2511"/>
<dbReference type="SUPFAM" id="SSF52833">
    <property type="entry name" value="Thioredoxin-like"/>
    <property type="match status" value="1"/>
</dbReference>
<dbReference type="HOGENOM" id="CLU_116644_2_3_12"/>
<reference evidence="3 4" key="2">
    <citation type="journal article" date="2011" name="ISME J.">
        <title>RNA-seq reveals cooperative metabolic interactions between two termite-gut spirochete species in co-culture.</title>
        <authorList>
            <person name="Rosenthal A.Z."/>
            <person name="Matson E.G."/>
            <person name="Eldar A."/>
            <person name="Leadbetter J.R."/>
        </authorList>
    </citation>
    <scope>NUCLEOTIDE SEQUENCE [LARGE SCALE GENOMIC DNA]</scope>
    <source>
        <strain evidence="4">ATCC BAA-888 / DSM 13862 / ZAS-9</strain>
    </source>
</reference>
<dbReference type="Proteomes" id="UP000009222">
    <property type="component" value="Chromosome"/>
</dbReference>
<evidence type="ECO:0000313" key="4">
    <source>
        <dbReference type="Proteomes" id="UP000009222"/>
    </source>
</evidence>
<evidence type="ECO:0000256" key="1">
    <source>
        <dbReference type="ARBA" id="ARBA00007198"/>
    </source>
</evidence>
<organism evidence="3 4">
    <name type="scientific">Leadbettera azotonutricia (strain ATCC BAA-888 / DSM 13862 / ZAS-9)</name>
    <name type="common">Treponema azotonutricium</name>
    <dbReference type="NCBI Taxonomy" id="545695"/>
    <lineage>
        <taxon>Bacteria</taxon>
        <taxon>Pseudomonadati</taxon>
        <taxon>Spirochaetota</taxon>
        <taxon>Spirochaetia</taxon>
        <taxon>Spirochaetales</taxon>
        <taxon>Breznakiellaceae</taxon>
        <taxon>Leadbettera</taxon>
    </lineage>
</organism>
<dbReference type="InParanoid" id="F5YF54"/>
<dbReference type="PANTHER" id="PTHR30041">
    <property type="entry name" value="ARSENATE REDUCTASE"/>
    <property type="match status" value="1"/>
</dbReference>
<evidence type="ECO:0000313" key="3">
    <source>
        <dbReference type="EMBL" id="AEF81332.1"/>
    </source>
</evidence>
<comment type="similarity">
    <text evidence="1 2">Belongs to the ArsC family.</text>
</comment>